<evidence type="ECO:0000313" key="7">
    <source>
        <dbReference type="RefSeq" id="XP_029657229.1"/>
    </source>
</evidence>
<dbReference type="GO" id="GO:0060271">
    <property type="term" value="P:cilium assembly"/>
    <property type="evidence" value="ECO:0007669"/>
    <property type="project" value="TreeGrafter"/>
</dbReference>
<dbReference type="Gene3D" id="2.130.10.10">
    <property type="entry name" value="YVTN repeat-like/Quinoprotein amine dehydrogenase"/>
    <property type="match status" value="4"/>
</dbReference>
<dbReference type="PANTHER" id="PTHR44019">
    <property type="entry name" value="WD REPEAT-CONTAINING PROTEIN 55"/>
    <property type="match status" value="1"/>
</dbReference>
<dbReference type="InterPro" id="IPR019775">
    <property type="entry name" value="WD40_repeat_CS"/>
</dbReference>
<organism evidence="6 7">
    <name type="scientific">Octopus sinensis</name>
    <name type="common">East Asian common octopus</name>
    <dbReference type="NCBI Taxonomy" id="2607531"/>
    <lineage>
        <taxon>Eukaryota</taxon>
        <taxon>Metazoa</taxon>
        <taxon>Spiralia</taxon>
        <taxon>Lophotrochozoa</taxon>
        <taxon>Mollusca</taxon>
        <taxon>Cephalopoda</taxon>
        <taxon>Coleoidea</taxon>
        <taxon>Octopodiformes</taxon>
        <taxon>Octopoda</taxon>
        <taxon>Incirrata</taxon>
        <taxon>Octopodidae</taxon>
        <taxon>Octopus</taxon>
    </lineage>
</organism>
<feature type="region of interest" description="Disordered" evidence="5">
    <location>
        <begin position="318"/>
        <end position="337"/>
    </location>
</feature>
<dbReference type="GO" id="GO:0005814">
    <property type="term" value="C:centriole"/>
    <property type="evidence" value="ECO:0007669"/>
    <property type="project" value="TreeGrafter"/>
</dbReference>
<comment type="similarity">
    <text evidence="3">Belongs to the WD repeat POC1 family.</text>
</comment>
<keyword evidence="6" id="KW-1185">Reference proteome</keyword>
<dbReference type="PROSITE" id="PS50294">
    <property type="entry name" value="WD_REPEATS_REGION"/>
    <property type="match status" value="3"/>
</dbReference>
<dbReference type="Pfam" id="PF00400">
    <property type="entry name" value="WD40"/>
    <property type="match status" value="7"/>
</dbReference>
<dbReference type="GO" id="GO:0036064">
    <property type="term" value="C:ciliary basal body"/>
    <property type="evidence" value="ECO:0007669"/>
    <property type="project" value="TreeGrafter"/>
</dbReference>
<dbReference type="InterPro" id="IPR020472">
    <property type="entry name" value="WD40_PAC1"/>
</dbReference>
<keyword evidence="1 4" id="KW-0853">WD repeat</keyword>
<dbReference type="InterPro" id="IPR050505">
    <property type="entry name" value="WDR55/POC1"/>
</dbReference>
<dbReference type="CDD" id="cd00200">
    <property type="entry name" value="WD40"/>
    <property type="match status" value="1"/>
</dbReference>
<dbReference type="AlphaFoldDB" id="A0A6P7TXR7"/>
<protein>
    <submittedName>
        <fullName evidence="7">POC1 centriolar protein homolog A-like</fullName>
    </submittedName>
</protein>
<dbReference type="KEGG" id="osn:115231312"/>
<reference evidence="7" key="1">
    <citation type="submission" date="2025-08" db="UniProtKB">
        <authorList>
            <consortium name="RefSeq"/>
        </authorList>
    </citation>
    <scope>IDENTIFICATION</scope>
</reference>
<dbReference type="InterPro" id="IPR001680">
    <property type="entry name" value="WD40_rpt"/>
</dbReference>
<dbReference type="SUPFAM" id="SSF50978">
    <property type="entry name" value="WD40 repeat-like"/>
    <property type="match status" value="1"/>
</dbReference>
<feature type="repeat" description="WD" evidence="4">
    <location>
        <begin position="183"/>
        <end position="216"/>
    </location>
</feature>
<evidence type="ECO:0000256" key="5">
    <source>
        <dbReference type="SAM" id="MobiDB-lite"/>
    </source>
</evidence>
<evidence type="ECO:0000313" key="6">
    <source>
        <dbReference type="Proteomes" id="UP000515154"/>
    </source>
</evidence>
<dbReference type="PANTHER" id="PTHR44019:SF8">
    <property type="entry name" value="POC1 CENTRIOLAR PROTEIN HOMOLOG"/>
    <property type="match status" value="1"/>
</dbReference>
<evidence type="ECO:0000256" key="4">
    <source>
        <dbReference type="PROSITE-ProRule" id="PRU00221"/>
    </source>
</evidence>
<accession>A0A6P7TXR7</accession>
<evidence type="ECO:0000256" key="2">
    <source>
        <dbReference type="ARBA" id="ARBA00022737"/>
    </source>
</evidence>
<dbReference type="Proteomes" id="UP000515154">
    <property type="component" value="Unplaced"/>
</dbReference>
<feature type="repeat" description="WD" evidence="4">
    <location>
        <begin position="33"/>
        <end position="66"/>
    </location>
</feature>
<dbReference type="PRINTS" id="PR00320">
    <property type="entry name" value="GPROTEINBRPT"/>
</dbReference>
<gene>
    <name evidence="7" type="primary">LOC115231312</name>
</gene>
<name>A0A6P7TXR7_9MOLL</name>
<dbReference type="InterPro" id="IPR036322">
    <property type="entry name" value="WD40_repeat_dom_sf"/>
</dbReference>
<sequence>MFSLFIIFGSVYIVFFWNEEFGITDRIILQLSLSGHRDTITGIDFNVNGKQLASSSLDSAVILWKIYPRLHVIRLAGHKVTCVSFSPSGALLASSSKDKTVRLWIPSAFVGHTAAVRHVEFSHDGQCFITCSDDKSIWTTHRQRFQSSYIHHSNWVSRSFASVSDDKTVRLWDRAIKDPVQTFRLDNSRGTSIRFHPGGYFIGGGIDDGSVKIWDILHNASVNDISFHPSGNYLITASSDGTAKVLDLIEGRLFYTIHGHKVSIKFSCDGQNFATGGADEQLFLWKTNFDLAVKKVQEKENETNMKKYETDYCSAAEDQSLPRNEDPQNHVKQLNGGQTDENFSEFVLNIKQALDRITGQLDMLTEVGYGNNYVDCGCTRTPS</sequence>
<dbReference type="PROSITE" id="PS50082">
    <property type="entry name" value="WD_REPEATS_2"/>
    <property type="match status" value="4"/>
</dbReference>
<proteinExistence type="inferred from homology"/>
<dbReference type="SMART" id="SM00320">
    <property type="entry name" value="WD40"/>
    <property type="match status" value="7"/>
</dbReference>
<dbReference type="RefSeq" id="XP_029657229.1">
    <property type="nucleotide sequence ID" value="XM_029801369.1"/>
</dbReference>
<evidence type="ECO:0000256" key="1">
    <source>
        <dbReference type="ARBA" id="ARBA00022574"/>
    </source>
</evidence>
<keyword evidence="2" id="KW-0677">Repeat</keyword>
<feature type="repeat" description="WD" evidence="4">
    <location>
        <begin position="80"/>
        <end position="104"/>
    </location>
</feature>
<dbReference type="InterPro" id="IPR015943">
    <property type="entry name" value="WD40/YVTN_repeat-like_dom_sf"/>
</dbReference>
<dbReference type="PROSITE" id="PS00678">
    <property type="entry name" value="WD_REPEATS_1"/>
    <property type="match status" value="1"/>
</dbReference>
<feature type="repeat" description="WD" evidence="4">
    <location>
        <begin position="218"/>
        <end position="256"/>
    </location>
</feature>
<evidence type="ECO:0000256" key="3">
    <source>
        <dbReference type="ARBA" id="ARBA00037984"/>
    </source>
</evidence>